<dbReference type="STRING" id="683125.SAMN05660206_10321"/>
<sequence>MSSLKISNSDWDILKIKLRRKYNHLSDEDLAYQEGGEEVLVERLTKRLRRNKEYVLFTLSKELTDLESNRL</sequence>
<evidence type="ECO:0000313" key="1">
    <source>
        <dbReference type="EMBL" id="SFS58583.1"/>
    </source>
</evidence>
<protein>
    <recommendedName>
        <fullName evidence="3">General stress protein CsbD</fullName>
    </recommendedName>
</protein>
<dbReference type="Proteomes" id="UP000198785">
    <property type="component" value="Unassembled WGS sequence"/>
</dbReference>
<dbReference type="RefSeq" id="WP_093364106.1">
    <property type="nucleotide sequence ID" value="NZ_FOZZ01000003.1"/>
</dbReference>
<gene>
    <name evidence="1" type="ORF">SAMN05660206_10321</name>
</gene>
<reference evidence="1 2" key="1">
    <citation type="submission" date="2016-10" db="EMBL/GenBank/DDBJ databases">
        <authorList>
            <person name="de Groot N.N."/>
        </authorList>
    </citation>
    <scope>NUCLEOTIDE SEQUENCE [LARGE SCALE GENOMIC DNA]</scope>
    <source>
        <strain evidence="1 2">DSM 22789</strain>
    </source>
</reference>
<proteinExistence type="predicted"/>
<dbReference type="OrthoDB" id="770226at2"/>
<evidence type="ECO:0008006" key="3">
    <source>
        <dbReference type="Google" id="ProtNLM"/>
    </source>
</evidence>
<dbReference type="AlphaFoldDB" id="A0A1I6R1P7"/>
<name>A0A1I6R1P7_9SPHI</name>
<dbReference type="EMBL" id="FOZZ01000003">
    <property type="protein sequence ID" value="SFS58583.1"/>
    <property type="molecule type" value="Genomic_DNA"/>
</dbReference>
<organism evidence="1 2">
    <name type="scientific">Sphingobacterium wenxiniae</name>
    <dbReference type="NCBI Taxonomy" id="683125"/>
    <lineage>
        <taxon>Bacteria</taxon>
        <taxon>Pseudomonadati</taxon>
        <taxon>Bacteroidota</taxon>
        <taxon>Sphingobacteriia</taxon>
        <taxon>Sphingobacteriales</taxon>
        <taxon>Sphingobacteriaceae</taxon>
        <taxon>Sphingobacterium</taxon>
    </lineage>
</organism>
<keyword evidence="2" id="KW-1185">Reference proteome</keyword>
<accession>A0A1I6R1P7</accession>
<evidence type="ECO:0000313" key="2">
    <source>
        <dbReference type="Proteomes" id="UP000198785"/>
    </source>
</evidence>